<protein>
    <submittedName>
        <fullName evidence="1">Predicted kinase</fullName>
    </submittedName>
</protein>
<dbReference type="PANTHER" id="PTHR37807:SF3">
    <property type="entry name" value="OS07G0160300 PROTEIN"/>
    <property type="match status" value="1"/>
</dbReference>
<dbReference type="InterPro" id="IPR027417">
    <property type="entry name" value="P-loop_NTPase"/>
</dbReference>
<dbReference type="RefSeq" id="WP_091346343.1">
    <property type="nucleotide sequence ID" value="NZ_FMHV01000002.1"/>
</dbReference>
<sequence length="194" mass="20279">MTSAAPEPAHSAVSGRVDPGAVRPGAAGPVLVAFAGLPAVGKSTLANRVGAALGAPVLPVDPVERALHRYGLVGDVPGMAAYGAIAGLAEVQLRLGLSVVVDAVNPVASARGLWHDLADRADVPLRVIEVHCGDEAEHRRRVEARLPAEPDPLLPTWEQTLVRRAEYEPFIGPRLVVDTAVDTDPLPGILAYLR</sequence>
<dbReference type="Proteomes" id="UP000199413">
    <property type="component" value="Unassembled WGS sequence"/>
</dbReference>
<organism evidence="1 2">
    <name type="scientific">Micromonospora rhizosphaerae</name>
    <dbReference type="NCBI Taxonomy" id="568872"/>
    <lineage>
        <taxon>Bacteria</taxon>
        <taxon>Bacillati</taxon>
        <taxon>Actinomycetota</taxon>
        <taxon>Actinomycetes</taxon>
        <taxon>Micromonosporales</taxon>
        <taxon>Micromonosporaceae</taxon>
        <taxon>Micromonospora</taxon>
    </lineage>
</organism>
<dbReference type="PANTHER" id="PTHR37807">
    <property type="entry name" value="OS07G0160300 PROTEIN"/>
    <property type="match status" value="1"/>
</dbReference>
<dbReference type="OrthoDB" id="3819922at2"/>
<dbReference type="SUPFAM" id="SSF52540">
    <property type="entry name" value="P-loop containing nucleoside triphosphate hydrolases"/>
    <property type="match status" value="1"/>
</dbReference>
<keyword evidence="1" id="KW-0418">Kinase</keyword>
<dbReference type="GO" id="GO:0016301">
    <property type="term" value="F:kinase activity"/>
    <property type="evidence" value="ECO:0007669"/>
    <property type="project" value="UniProtKB-KW"/>
</dbReference>
<reference evidence="2" key="1">
    <citation type="submission" date="2016-06" db="EMBL/GenBank/DDBJ databases">
        <authorList>
            <person name="Varghese N."/>
            <person name="Submissions Spin"/>
        </authorList>
    </citation>
    <scope>NUCLEOTIDE SEQUENCE [LARGE SCALE GENOMIC DNA]</scope>
    <source>
        <strain evidence="2">DSM 45431</strain>
    </source>
</reference>
<gene>
    <name evidence="1" type="ORF">GA0070624_5976</name>
</gene>
<dbReference type="EMBL" id="FMHV01000002">
    <property type="protein sequence ID" value="SCL37741.1"/>
    <property type="molecule type" value="Genomic_DNA"/>
</dbReference>
<dbReference type="AlphaFoldDB" id="A0A1C6T7G9"/>
<evidence type="ECO:0000313" key="2">
    <source>
        <dbReference type="Proteomes" id="UP000199413"/>
    </source>
</evidence>
<proteinExistence type="predicted"/>
<dbReference type="STRING" id="568872.GA0070624_5976"/>
<evidence type="ECO:0000313" key="1">
    <source>
        <dbReference type="EMBL" id="SCL37741.1"/>
    </source>
</evidence>
<accession>A0A1C6T7G9</accession>
<dbReference type="Gene3D" id="3.40.50.300">
    <property type="entry name" value="P-loop containing nucleotide triphosphate hydrolases"/>
    <property type="match status" value="1"/>
</dbReference>
<name>A0A1C6T7G9_9ACTN</name>
<dbReference type="Pfam" id="PF13671">
    <property type="entry name" value="AAA_33"/>
    <property type="match status" value="1"/>
</dbReference>
<keyword evidence="2" id="KW-1185">Reference proteome</keyword>
<keyword evidence="1" id="KW-0808">Transferase</keyword>